<evidence type="ECO:0000256" key="2">
    <source>
        <dbReference type="ARBA" id="ARBA00007072"/>
    </source>
</evidence>
<dbReference type="GO" id="GO:0030245">
    <property type="term" value="P:cellulose catabolic process"/>
    <property type="evidence" value="ECO:0007669"/>
    <property type="project" value="UniProtKB-KW"/>
</dbReference>
<dbReference type="AlphaFoldDB" id="A0A0D6QVU2"/>
<dbReference type="Gene3D" id="1.50.10.10">
    <property type="match status" value="1"/>
</dbReference>
<keyword evidence="11" id="KW-0812">Transmembrane</keyword>
<evidence type="ECO:0000256" key="5">
    <source>
        <dbReference type="ARBA" id="ARBA00023277"/>
    </source>
</evidence>
<dbReference type="InterPro" id="IPR012341">
    <property type="entry name" value="6hp_glycosidase-like_sf"/>
</dbReference>
<reference evidence="13" key="1">
    <citation type="submission" date="2015-03" db="EMBL/GenBank/DDBJ databases">
        <title>A transcriptome of Araucaria cunninghamii, an australian fine timber species.</title>
        <authorList>
            <person name="Jing Yi C.J.Y."/>
            <person name="Yin San L.Y.S."/>
            <person name="Abdul Karim S.S."/>
            <person name="Wan Azmi N.N."/>
            <person name="Hercus R.R."/>
            <person name="Croft L.L."/>
        </authorList>
    </citation>
    <scope>NUCLEOTIDE SEQUENCE</scope>
    <source>
        <strain evidence="13">MI0301</strain>
        <tissue evidence="13">Leaf</tissue>
    </source>
</reference>
<evidence type="ECO:0000256" key="11">
    <source>
        <dbReference type="SAM" id="Phobius"/>
    </source>
</evidence>
<dbReference type="InterPro" id="IPR008928">
    <property type="entry name" value="6-hairpin_glycosidase_sf"/>
</dbReference>
<feature type="region of interest" description="Disordered" evidence="10">
    <location>
        <begin position="546"/>
        <end position="565"/>
    </location>
</feature>
<protein>
    <recommendedName>
        <fullName evidence="9">Endoglucanase</fullName>
        <ecNumber evidence="9">3.2.1.4</ecNumber>
    </recommendedName>
</protein>
<organism evidence="13">
    <name type="scientific">Araucaria cunninghamii</name>
    <name type="common">Hoop pine</name>
    <name type="synonym">Moreton Bay pine</name>
    <dbReference type="NCBI Taxonomy" id="56994"/>
    <lineage>
        <taxon>Eukaryota</taxon>
        <taxon>Viridiplantae</taxon>
        <taxon>Streptophyta</taxon>
        <taxon>Embryophyta</taxon>
        <taxon>Tracheophyta</taxon>
        <taxon>Spermatophyta</taxon>
        <taxon>Pinopsida</taxon>
        <taxon>Pinidae</taxon>
        <taxon>Conifers II</taxon>
        <taxon>Araucariales</taxon>
        <taxon>Araucariaceae</taxon>
        <taxon>Araucaria</taxon>
    </lineage>
</organism>
<keyword evidence="11" id="KW-1133">Transmembrane helix</keyword>
<feature type="compositionally biased region" description="Basic and acidic residues" evidence="10">
    <location>
        <begin position="550"/>
        <end position="562"/>
    </location>
</feature>
<dbReference type="EMBL" id="GCKF01045479">
    <property type="protein sequence ID" value="JAG93830.1"/>
    <property type="molecule type" value="Transcribed_RNA"/>
</dbReference>
<dbReference type="PROSITE" id="PS00592">
    <property type="entry name" value="GH9_2"/>
    <property type="match status" value="1"/>
</dbReference>
<evidence type="ECO:0000256" key="1">
    <source>
        <dbReference type="ARBA" id="ARBA00000966"/>
    </source>
</evidence>
<evidence type="ECO:0000256" key="10">
    <source>
        <dbReference type="SAM" id="MobiDB-lite"/>
    </source>
</evidence>
<evidence type="ECO:0000256" key="9">
    <source>
        <dbReference type="RuleBase" id="RU361166"/>
    </source>
</evidence>
<feature type="region of interest" description="Disordered" evidence="10">
    <location>
        <begin position="1"/>
        <end position="27"/>
    </location>
</feature>
<evidence type="ECO:0000256" key="8">
    <source>
        <dbReference type="PROSITE-ProRule" id="PRU10059"/>
    </source>
</evidence>
<dbReference type="FunFam" id="1.50.10.10:FF:000020">
    <property type="entry name" value="Endoglucanase"/>
    <property type="match status" value="1"/>
</dbReference>
<evidence type="ECO:0000256" key="3">
    <source>
        <dbReference type="ARBA" id="ARBA00022801"/>
    </source>
</evidence>
<proteinExistence type="inferred from homology"/>
<accession>A0A0D6QVU2</accession>
<comment type="similarity">
    <text evidence="2 8 9">Belongs to the glycosyl hydrolase 9 (cellulase E) family.</text>
</comment>
<comment type="catalytic activity">
    <reaction evidence="1 9">
        <text>Endohydrolysis of (1-&gt;4)-beta-D-glucosidic linkages in cellulose, lichenin and cereal beta-D-glucans.</text>
        <dbReference type="EC" id="3.2.1.4"/>
    </reaction>
</comment>
<evidence type="ECO:0000256" key="6">
    <source>
        <dbReference type="ARBA" id="ARBA00023295"/>
    </source>
</evidence>
<evidence type="ECO:0000259" key="12">
    <source>
        <dbReference type="Pfam" id="PF00759"/>
    </source>
</evidence>
<evidence type="ECO:0000256" key="4">
    <source>
        <dbReference type="ARBA" id="ARBA00023001"/>
    </source>
</evidence>
<dbReference type="InterPro" id="IPR018221">
    <property type="entry name" value="Glyco_hydro_9_His_AS"/>
</dbReference>
<evidence type="ECO:0000313" key="13">
    <source>
        <dbReference type="EMBL" id="JAG93830.1"/>
    </source>
</evidence>
<name>A0A0D6QVU2_ARACU</name>
<keyword evidence="3 8" id="KW-0378">Hydrolase</keyword>
<keyword evidence="5 8" id="KW-0119">Carbohydrate metabolism</keyword>
<feature type="active site" evidence="8">
    <location>
        <position position="510"/>
    </location>
</feature>
<evidence type="ECO:0000256" key="7">
    <source>
        <dbReference type="ARBA" id="ARBA00023326"/>
    </source>
</evidence>
<sequence>MYGGQNQWGGPLEIGAESATEDERSRNMDLDRGALSRQLDETQQSWLLGPEQTKKKKYIDLGCIVCSTKIFKYIIYAFAAAVLAAIIAVIVIKTRPKHHDEKPPPDNYTIALHKALVFFNAQKSGRLPKNNNVSWRGNSALRDGLSDDAARHNLVGGYYDSGNQIKYGFPLAFSMTMLSWSVIEYHQKYEDIGELDHVRELIRWGMTYMFKTFNSSAKSIDVIYSQVGDATKGGKTKNDLTCWMRPEDMDYARPVIQATAGPDLAGEMAAAMAAASIVFRDNRAYSKKLVKGATLLYTFARNAGKRTRYSSGQSAIEPYYNSTGYYDEYVWGGTWMYLATGNSSYLRLVTLPTLAKHAGAFSGGPNYGVFSWDNKLPAAQVLLTRVRIFLGPGFPYEQMLASYQNQTNVVMCSYLPRFKVFNRTRGGLIQLNHGGPRPLQYVVNAAFLASLYSDYMYTGDIPGFYCGPNYISREVLRNFSRSQMDYILGKNPRKMSYVVGFGRNYPKRVHHRAASIPKNSVKYSCTGGYKWRDSGKPNPHVIKGAMVGGPDRRDGYRDDRRNANYSEPTIAGNAGLVAALVSLTGGDTIRVDKNSIFSAVPPMFPQSPPPPAPWKP</sequence>
<keyword evidence="11" id="KW-0472">Membrane</keyword>
<dbReference type="Pfam" id="PF00759">
    <property type="entry name" value="Glyco_hydro_9"/>
    <property type="match status" value="1"/>
</dbReference>
<keyword evidence="7 8" id="KW-0624">Polysaccharide degradation</keyword>
<feature type="domain" description="Glycoside hydrolase family 9" evidence="12">
    <location>
        <begin position="108"/>
        <end position="580"/>
    </location>
</feature>
<dbReference type="SUPFAM" id="SSF48208">
    <property type="entry name" value="Six-hairpin glycosidases"/>
    <property type="match status" value="1"/>
</dbReference>
<dbReference type="PANTHER" id="PTHR22298">
    <property type="entry name" value="ENDO-1,4-BETA-GLUCANASE"/>
    <property type="match status" value="1"/>
</dbReference>
<keyword evidence="6 8" id="KW-0326">Glycosidase</keyword>
<keyword evidence="4 9" id="KW-0136">Cellulose degradation</keyword>
<dbReference type="InterPro" id="IPR001701">
    <property type="entry name" value="Glyco_hydro_9"/>
</dbReference>
<dbReference type="EC" id="3.2.1.4" evidence="9"/>
<feature type="transmembrane region" description="Helical" evidence="11">
    <location>
        <begin position="73"/>
        <end position="92"/>
    </location>
</feature>
<dbReference type="GO" id="GO:0008810">
    <property type="term" value="F:cellulase activity"/>
    <property type="evidence" value="ECO:0007669"/>
    <property type="project" value="UniProtKB-EC"/>
</dbReference>